<dbReference type="OrthoDB" id="5906628at2"/>
<evidence type="ECO:0000313" key="3">
    <source>
        <dbReference type="Proteomes" id="UP000184600"/>
    </source>
</evidence>
<organism evidence="2 3">
    <name type="scientific">Vibrio quintilis</name>
    <dbReference type="NCBI Taxonomy" id="1117707"/>
    <lineage>
        <taxon>Bacteria</taxon>
        <taxon>Pseudomonadati</taxon>
        <taxon>Pseudomonadota</taxon>
        <taxon>Gammaproteobacteria</taxon>
        <taxon>Vibrionales</taxon>
        <taxon>Vibrionaceae</taxon>
        <taxon>Vibrio</taxon>
    </lineage>
</organism>
<dbReference type="STRING" id="1117707.VQ7734_01299"/>
<dbReference type="Proteomes" id="UP000184600">
    <property type="component" value="Unassembled WGS sequence"/>
</dbReference>
<keyword evidence="1" id="KW-1133">Transmembrane helix</keyword>
<keyword evidence="1" id="KW-0472">Membrane</keyword>
<protein>
    <submittedName>
        <fullName evidence="2">Uncharacterized protein</fullName>
    </submittedName>
</protein>
<proteinExistence type="predicted"/>
<dbReference type="RefSeq" id="WP_073580693.1">
    <property type="nucleotide sequence ID" value="NZ_AP024897.1"/>
</dbReference>
<dbReference type="EMBL" id="FRFG01000015">
    <property type="protein sequence ID" value="SHO55563.1"/>
    <property type="molecule type" value="Genomic_DNA"/>
</dbReference>
<evidence type="ECO:0000313" key="2">
    <source>
        <dbReference type="EMBL" id="SHO55563.1"/>
    </source>
</evidence>
<keyword evidence="3" id="KW-1185">Reference proteome</keyword>
<name>A0A1M7YSH3_9VIBR</name>
<keyword evidence="1" id="KW-0812">Transmembrane</keyword>
<feature type="transmembrane region" description="Helical" evidence="1">
    <location>
        <begin position="21"/>
        <end position="40"/>
    </location>
</feature>
<gene>
    <name evidence="2" type="ORF">VQ7734_01299</name>
</gene>
<accession>A0A1M7YSH3</accession>
<sequence length="162" mass="17566">MKHTHRNQQKGFASIDASFSVIVLTVILFLALSVLPGIFFNIHLSGLEKEVIEVGTAAYQAKKARPNYSEITMQKLCDDKYLTEDYCGSTPGQSANSFGGDITYQTNSSNPGLRDIVVTIPSDPDRINQIADTLASQSREKCTVADGCDTLAVNGNTITITM</sequence>
<reference evidence="3" key="1">
    <citation type="submission" date="2016-12" db="EMBL/GenBank/DDBJ databases">
        <authorList>
            <person name="Rodrigo-Torres L."/>
            <person name="Arahal R.D."/>
            <person name="Lucena T."/>
        </authorList>
    </citation>
    <scope>NUCLEOTIDE SEQUENCE [LARGE SCALE GENOMIC DNA]</scope>
</reference>
<evidence type="ECO:0000256" key="1">
    <source>
        <dbReference type="SAM" id="Phobius"/>
    </source>
</evidence>
<dbReference type="AlphaFoldDB" id="A0A1M7YSH3"/>